<feature type="domain" description="Bacteriophage lysin" evidence="1">
    <location>
        <begin position="6"/>
        <end position="130"/>
    </location>
</feature>
<dbReference type="InterPro" id="IPR008044">
    <property type="entry name" value="Phage_lysin"/>
</dbReference>
<name>A0A347WHY9_9LACT</name>
<evidence type="ECO:0000259" key="1">
    <source>
        <dbReference type="Pfam" id="PF05382"/>
    </source>
</evidence>
<dbReference type="Pfam" id="PF05382">
    <property type="entry name" value="Amidase_5"/>
    <property type="match status" value="1"/>
</dbReference>
<sequence>MPSRYHALEWYMERIGRITYSQEHRLGPFSYDGPAALYAALIVGGFLSADTPLGDLSDLYLYEGQLLQPIRYHNIQKGDVFLSAQGEEVAHAGMVLDRFTVIQCSEALGGINRSPIYGYVGPKPTHWYRLALPHQVRVNQVFRHFFDESSGDLANELN</sequence>
<dbReference type="EMBL" id="CP023434">
    <property type="protein sequence ID" value="AXY24696.1"/>
    <property type="molecule type" value="Genomic_DNA"/>
</dbReference>
<evidence type="ECO:0000313" key="3">
    <source>
        <dbReference type="Proteomes" id="UP000263232"/>
    </source>
</evidence>
<dbReference type="KEGG" id="abae:CL176_00880"/>
<accession>A0A347WHY9</accession>
<evidence type="ECO:0000313" key="2">
    <source>
        <dbReference type="EMBL" id="AXY24696.1"/>
    </source>
</evidence>
<reference evidence="2 3" key="1">
    <citation type="submission" date="2017-09" db="EMBL/GenBank/DDBJ databases">
        <title>Complete genome sequence of Oxytococcus suis strain ZY16052.</title>
        <authorList>
            <person name="Li F."/>
        </authorList>
    </citation>
    <scope>NUCLEOTIDE SEQUENCE [LARGE SCALE GENOMIC DNA]</scope>
    <source>
        <strain evidence="2 3">ZY16052</strain>
    </source>
</reference>
<gene>
    <name evidence="2" type="ORF">CL176_00880</name>
</gene>
<keyword evidence="3" id="KW-1185">Reference proteome</keyword>
<dbReference type="AlphaFoldDB" id="A0A347WHY9"/>
<proteinExistence type="predicted"/>
<protein>
    <recommendedName>
        <fullName evidence="1">Bacteriophage lysin domain-containing protein</fullName>
    </recommendedName>
</protein>
<dbReference type="RefSeq" id="WP_118989620.1">
    <property type="nucleotide sequence ID" value="NZ_CP023434.1"/>
</dbReference>
<organism evidence="2 3">
    <name type="scientific">Suicoccus acidiformans</name>
    <dbReference type="NCBI Taxonomy" id="2036206"/>
    <lineage>
        <taxon>Bacteria</taxon>
        <taxon>Bacillati</taxon>
        <taxon>Bacillota</taxon>
        <taxon>Bacilli</taxon>
        <taxon>Lactobacillales</taxon>
        <taxon>Aerococcaceae</taxon>
        <taxon>Suicoccus</taxon>
    </lineage>
</organism>
<dbReference type="OrthoDB" id="2139777at2"/>
<dbReference type="Proteomes" id="UP000263232">
    <property type="component" value="Chromosome"/>
</dbReference>